<feature type="transmembrane region" description="Helical" evidence="1">
    <location>
        <begin position="198"/>
        <end position="229"/>
    </location>
</feature>
<protein>
    <recommendedName>
        <fullName evidence="4">Glycerophosphoryl diester phosphodiesterase membrane domain-containing protein</fullName>
    </recommendedName>
</protein>
<dbReference type="AlphaFoldDB" id="A0A507ZR36"/>
<dbReference type="Proteomes" id="UP000317169">
    <property type="component" value="Unassembled WGS sequence"/>
</dbReference>
<name>A0A507ZR36_9FLAO</name>
<dbReference type="OrthoDB" id="1049480at2"/>
<evidence type="ECO:0000313" key="3">
    <source>
        <dbReference type="Proteomes" id="UP000317169"/>
    </source>
</evidence>
<dbReference type="EMBL" id="VIAR01000004">
    <property type="protein sequence ID" value="TQD39437.1"/>
    <property type="molecule type" value="Genomic_DNA"/>
</dbReference>
<keyword evidence="1" id="KW-0472">Membrane</keyword>
<gene>
    <name evidence="2" type="ORF">FKR84_05950</name>
</gene>
<keyword evidence="1" id="KW-0812">Transmembrane</keyword>
<feature type="transmembrane region" description="Helical" evidence="1">
    <location>
        <begin position="140"/>
        <end position="173"/>
    </location>
</feature>
<dbReference type="RefSeq" id="WP_141421384.1">
    <property type="nucleotide sequence ID" value="NZ_VIAR01000004.1"/>
</dbReference>
<comment type="caution">
    <text evidence="2">The sequence shown here is derived from an EMBL/GenBank/DDBJ whole genome shotgun (WGS) entry which is preliminary data.</text>
</comment>
<keyword evidence="1" id="KW-1133">Transmembrane helix</keyword>
<feature type="transmembrane region" description="Helical" evidence="1">
    <location>
        <begin position="38"/>
        <end position="61"/>
    </location>
</feature>
<feature type="transmembrane region" description="Helical" evidence="1">
    <location>
        <begin position="249"/>
        <end position="278"/>
    </location>
</feature>
<proteinExistence type="predicted"/>
<evidence type="ECO:0008006" key="4">
    <source>
        <dbReference type="Google" id="ProtNLM"/>
    </source>
</evidence>
<reference evidence="2 3" key="1">
    <citation type="submission" date="2019-06" db="EMBL/GenBank/DDBJ databases">
        <title>Flavibacter putida gen. nov., sp. nov., a novel marine bacterium of the family Flavobacteriaceae isolated from coastal seawater.</title>
        <authorList>
            <person name="Feng X."/>
        </authorList>
    </citation>
    <scope>NUCLEOTIDE SEQUENCE [LARGE SCALE GENOMIC DNA]</scope>
    <source>
        <strain evidence="2 3">PLHSN227</strain>
    </source>
</reference>
<evidence type="ECO:0000313" key="2">
    <source>
        <dbReference type="EMBL" id="TQD39437.1"/>
    </source>
</evidence>
<evidence type="ECO:0000256" key="1">
    <source>
        <dbReference type="SAM" id="Phobius"/>
    </source>
</evidence>
<organism evidence="2 3">
    <name type="scientific">Haloflavibacter putidus</name>
    <dbReference type="NCBI Taxonomy" id="2576776"/>
    <lineage>
        <taxon>Bacteria</taxon>
        <taxon>Pseudomonadati</taxon>
        <taxon>Bacteroidota</taxon>
        <taxon>Flavobacteriia</taxon>
        <taxon>Flavobacteriales</taxon>
        <taxon>Flavobacteriaceae</taxon>
        <taxon>Haloflavibacter</taxon>
    </lineage>
</organism>
<keyword evidence="3" id="KW-1185">Reference proteome</keyword>
<sequence>MNQTNKKIRFKRERELGEVLGDTFGFIRENYKSLLKTLFTYVGPAYLVLIFAMGFYVFTTAKSGQDFLSVLDTSAASSGNASGFFSSVLIGIIFLLFSAWVYNAMLFGTINLIIKSYINNDGKIDKTEVGNSLNKQWPQFLGLGFLVSIFIFFGLTLFIIPGIFIAVPLALVYSIKIFKNYSIGESISYSFSLVKNNWWISFLTLVVMMLLYYLINIIFQVPAIIYSFIKVFTLAKEGSMADTSFMFDWVYLSLSVLSSAAQYIVYIIVVISTVFIYFNLDEKKNATGTYEDISKIGE</sequence>
<accession>A0A507ZR36</accession>
<feature type="transmembrane region" description="Helical" evidence="1">
    <location>
        <begin position="81"/>
        <end position="102"/>
    </location>
</feature>